<accession>A0A078B9W4</accession>
<dbReference type="InterPro" id="IPR036910">
    <property type="entry name" value="HMG_box_dom_sf"/>
</dbReference>
<feature type="region of interest" description="Disordered" evidence="3">
    <location>
        <begin position="572"/>
        <end position="607"/>
    </location>
</feature>
<proteinExistence type="predicted"/>
<keyword evidence="2" id="KW-0539">Nucleus</keyword>
<keyword evidence="1 2" id="KW-0238">DNA-binding</keyword>
<feature type="compositionally biased region" description="Basic and acidic residues" evidence="3">
    <location>
        <begin position="152"/>
        <end position="163"/>
    </location>
</feature>
<dbReference type="GO" id="GO:0005634">
    <property type="term" value="C:nucleus"/>
    <property type="evidence" value="ECO:0007669"/>
    <property type="project" value="UniProtKB-UniRule"/>
</dbReference>
<evidence type="ECO:0000313" key="8">
    <source>
        <dbReference type="Proteomes" id="UP000039865"/>
    </source>
</evidence>
<feature type="compositionally biased region" description="Polar residues" evidence="3">
    <location>
        <begin position="260"/>
        <end position="269"/>
    </location>
</feature>
<keyword evidence="4" id="KW-0812">Transmembrane</keyword>
<gene>
    <name evidence="7" type="primary">Contig16061.g17114</name>
    <name evidence="7" type="ORF">STYLEM_20149</name>
</gene>
<dbReference type="GO" id="GO:0006357">
    <property type="term" value="P:regulation of transcription by RNA polymerase II"/>
    <property type="evidence" value="ECO:0007669"/>
    <property type="project" value="TreeGrafter"/>
</dbReference>
<keyword evidence="8" id="KW-1185">Reference proteome</keyword>
<dbReference type="InterPro" id="IPR009071">
    <property type="entry name" value="HMG_box_dom"/>
</dbReference>
<dbReference type="SUPFAM" id="SSF47095">
    <property type="entry name" value="HMG-box"/>
    <property type="match status" value="1"/>
</dbReference>
<evidence type="ECO:0000256" key="1">
    <source>
        <dbReference type="ARBA" id="ARBA00023125"/>
    </source>
</evidence>
<evidence type="ECO:0000313" key="7">
    <source>
        <dbReference type="EMBL" id="CDW91001.1"/>
    </source>
</evidence>
<dbReference type="CDD" id="cd00084">
    <property type="entry name" value="HMG-box_SF"/>
    <property type="match status" value="1"/>
</dbReference>
<reference evidence="7 8" key="1">
    <citation type="submission" date="2014-06" db="EMBL/GenBank/DDBJ databases">
        <authorList>
            <person name="Swart Estienne"/>
        </authorList>
    </citation>
    <scope>NUCLEOTIDE SEQUENCE [LARGE SCALE GENOMIC DNA]</scope>
    <source>
        <strain evidence="7 8">130c</strain>
    </source>
</reference>
<evidence type="ECO:0000256" key="4">
    <source>
        <dbReference type="SAM" id="Phobius"/>
    </source>
</evidence>
<feature type="DNA-binding region" description="HMG box" evidence="2">
    <location>
        <begin position="421"/>
        <end position="470"/>
    </location>
</feature>
<dbReference type="PANTHER" id="PTHR48112:SF22">
    <property type="entry name" value="MITOCHONDRIAL TRANSCRIPTION FACTOR A, ISOFORM B"/>
    <property type="match status" value="1"/>
</dbReference>
<evidence type="ECO:0000256" key="2">
    <source>
        <dbReference type="PROSITE-ProRule" id="PRU00267"/>
    </source>
</evidence>
<feature type="transmembrane region" description="Helical" evidence="4">
    <location>
        <begin position="66"/>
        <end position="91"/>
    </location>
</feature>
<name>A0A078B9W4_STYLE</name>
<dbReference type="Proteomes" id="UP000039865">
    <property type="component" value="Unassembled WGS sequence"/>
</dbReference>
<dbReference type="OrthoDB" id="1919336at2759"/>
<keyword evidence="5" id="KW-0732">Signal</keyword>
<dbReference type="PROSITE" id="PS50118">
    <property type="entry name" value="HMG_BOX_2"/>
    <property type="match status" value="1"/>
</dbReference>
<protein>
    <recommendedName>
        <fullName evidence="6">HMG box domain-containing protein</fullName>
    </recommendedName>
</protein>
<evidence type="ECO:0000256" key="3">
    <source>
        <dbReference type="SAM" id="MobiDB-lite"/>
    </source>
</evidence>
<sequence length="624" mass="70717">MLLAISLLFSVEYVDCRGKKKRGSSANAASCASRGLDCSATCCLDSTCAIDLADCAGYTNREYMEIYIGFGTLVALVIGIPIMISCLNFCLMYKFCQTVNEEDDTKDGGFTICEIIPRFMCCCFFNRNNRTNQDDDDDLEAESSQNYNLKAESTEKTQHSDNHRHGKVKSASGKLSPSGSNDDIKATNRSSQDDDEYHKSDNHSKKAGKQKKIYKNKCVKCLCIVFCCVDSNINEDDKGQEDGQVLLNKNEEIDFDPRRSNTPSKQGTQRILADKLNQSSSKREIESINEEEEENGSQSNTQFLAYNFLKQIVQANKEFNNTIENIIETVFTGVSMHQIMHVYTPQLNTMQYFSSMMPQIPQTHMNIILYNQGLQQQQNGANQLGQCDMNPLSNNAQNIQAIDTNTKKKKKKEVQPRADGKQHIPTSYMIFFNEHRQLYSSKFPNLKVNDLAKMIGEQWRSLRDDQKQIYRNISHYMRDNPIPGVCTSKIDGILQYKRAMGINVDASTYEIQLINNGEDAVLQQVGDKAEEKPKLNENDINPDCYSQNSNHLVLQESSFGNAINPEDQIDLAQDKKQSEQSTGSSGSIMDENNNQEKDQNKTIFNNPVNDDFLLKYNQQLMMEE</sequence>
<feature type="region of interest" description="Disordered" evidence="3">
    <location>
        <begin position="250"/>
        <end position="299"/>
    </location>
</feature>
<organism evidence="7 8">
    <name type="scientific">Stylonychia lemnae</name>
    <name type="common">Ciliate</name>
    <dbReference type="NCBI Taxonomy" id="5949"/>
    <lineage>
        <taxon>Eukaryota</taxon>
        <taxon>Sar</taxon>
        <taxon>Alveolata</taxon>
        <taxon>Ciliophora</taxon>
        <taxon>Intramacronucleata</taxon>
        <taxon>Spirotrichea</taxon>
        <taxon>Stichotrichia</taxon>
        <taxon>Sporadotrichida</taxon>
        <taxon>Oxytrichidae</taxon>
        <taxon>Stylonychinae</taxon>
        <taxon>Stylonychia</taxon>
    </lineage>
</organism>
<feature type="compositionally biased region" description="Polar residues" evidence="3">
    <location>
        <begin position="579"/>
        <end position="592"/>
    </location>
</feature>
<dbReference type="EMBL" id="CCKQ01018997">
    <property type="protein sequence ID" value="CDW91001.1"/>
    <property type="molecule type" value="Genomic_DNA"/>
</dbReference>
<evidence type="ECO:0000259" key="6">
    <source>
        <dbReference type="PROSITE" id="PS50118"/>
    </source>
</evidence>
<dbReference type="AlphaFoldDB" id="A0A078B9W4"/>
<dbReference type="PANTHER" id="PTHR48112">
    <property type="entry name" value="HIGH MOBILITY GROUP PROTEIN DSP1"/>
    <property type="match status" value="1"/>
</dbReference>
<feature type="signal peptide" evidence="5">
    <location>
        <begin position="1"/>
        <end position="16"/>
    </location>
</feature>
<feature type="compositionally biased region" description="Basic and acidic residues" evidence="3">
    <location>
        <begin position="250"/>
        <end position="259"/>
    </location>
</feature>
<dbReference type="GO" id="GO:0003677">
    <property type="term" value="F:DNA binding"/>
    <property type="evidence" value="ECO:0007669"/>
    <property type="project" value="UniProtKB-UniRule"/>
</dbReference>
<feature type="region of interest" description="Disordered" evidence="3">
    <location>
        <begin position="151"/>
        <end position="208"/>
    </location>
</feature>
<keyword evidence="4" id="KW-0472">Membrane</keyword>
<evidence type="ECO:0000256" key="5">
    <source>
        <dbReference type="SAM" id="SignalP"/>
    </source>
</evidence>
<dbReference type="Gene3D" id="1.10.30.10">
    <property type="entry name" value="High mobility group box domain"/>
    <property type="match status" value="1"/>
</dbReference>
<dbReference type="InterPro" id="IPR050342">
    <property type="entry name" value="HMGB"/>
</dbReference>
<feature type="chain" id="PRO_5001729904" description="HMG box domain-containing protein" evidence="5">
    <location>
        <begin position="17"/>
        <end position="624"/>
    </location>
</feature>
<dbReference type="InParanoid" id="A0A078B9W4"/>
<feature type="domain" description="HMG box" evidence="6">
    <location>
        <begin position="421"/>
        <end position="470"/>
    </location>
</feature>
<dbReference type="Pfam" id="PF00505">
    <property type="entry name" value="HMG_box"/>
    <property type="match status" value="1"/>
</dbReference>
<keyword evidence="4" id="KW-1133">Transmembrane helix</keyword>